<keyword evidence="2" id="KW-0547">Nucleotide-binding</keyword>
<evidence type="ECO:0000256" key="3">
    <source>
        <dbReference type="ARBA" id="ARBA00022777"/>
    </source>
</evidence>
<keyword evidence="3 7" id="KW-0418">Kinase</keyword>
<reference evidence="7 8" key="1">
    <citation type="submission" date="2018-08" db="EMBL/GenBank/DDBJ databases">
        <title>Fibrisoma montanum sp. nov., isolated from Danxia mountain soil.</title>
        <authorList>
            <person name="Huang Y."/>
        </authorList>
    </citation>
    <scope>NUCLEOTIDE SEQUENCE [LARGE SCALE GENOMIC DNA]</scope>
    <source>
        <strain evidence="7 8">HYT19</strain>
    </source>
</reference>
<dbReference type="AlphaFoldDB" id="A0A418M8X5"/>
<accession>A0A418M8X5</accession>
<evidence type="ECO:0000256" key="1">
    <source>
        <dbReference type="ARBA" id="ARBA00022679"/>
    </source>
</evidence>
<dbReference type="GO" id="GO:0005524">
    <property type="term" value="F:ATP binding"/>
    <property type="evidence" value="ECO:0007669"/>
    <property type="project" value="UniProtKB-KW"/>
</dbReference>
<dbReference type="InterPro" id="IPR008271">
    <property type="entry name" value="Ser/Thr_kinase_AS"/>
</dbReference>
<dbReference type="PROSITE" id="PS50011">
    <property type="entry name" value="PROTEIN_KINASE_DOM"/>
    <property type="match status" value="1"/>
</dbReference>
<dbReference type="Gene3D" id="1.10.510.10">
    <property type="entry name" value="Transferase(Phosphotransferase) domain 1"/>
    <property type="match status" value="1"/>
</dbReference>
<dbReference type="PANTHER" id="PTHR24348:SF22">
    <property type="entry name" value="NON-SPECIFIC SERINE_THREONINE PROTEIN KINASE"/>
    <property type="match status" value="1"/>
</dbReference>
<dbReference type="Proteomes" id="UP000283523">
    <property type="component" value="Unassembled WGS sequence"/>
</dbReference>
<dbReference type="CDD" id="cd14014">
    <property type="entry name" value="STKc_PknB_like"/>
    <property type="match status" value="1"/>
</dbReference>
<organism evidence="7 8">
    <name type="scientific">Fibrisoma montanum</name>
    <dbReference type="NCBI Taxonomy" id="2305895"/>
    <lineage>
        <taxon>Bacteria</taxon>
        <taxon>Pseudomonadati</taxon>
        <taxon>Bacteroidota</taxon>
        <taxon>Cytophagia</taxon>
        <taxon>Cytophagales</taxon>
        <taxon>Spirosomataceae</taxon>
        <taxon>Fibrisoma</taxon>
    </lineage>
</organism>
<comment type="caution">
    <text evidence="7">The sequence shown here is derived from an EMBL/GenBank/DDBJ whole genome shotgun (WGS) entry which is preliminary data.</text>
</comment>
<feature type="region of interest" description="Disordered" evidence="5">
    <location>
        <begin position="307"/>
        <end position="335"/>
    </location>
</feature>
<dbReference type="SUPFAM" id="SSF56112">
    <property type="entry name" value="Protein kinase-like (PK-like)"/>
    <property type="match status" value="1"/>
</dbReference>
<dbReference type="GO" id="GO:0004674">
    <property type="term" value="F:protein serine/threonine kinase activity"/>
    <property type="evidence" value="ECO:0007669"/>
    <property type="project" value="UniProtKB-KW"/>
</dbReference>
<evidence type="ECO:0000259" key="6">
    <source>
        <dbReference type="PROSITE" id="PS50011"/>
    </source>
</evidence>
<keyword evidence="7" id="KW-0723">Serine/threonine-protein kinase</keyword>
<dbReference type="SMART" id="SM00220">
    <property type="entry name" value="S_TKc"/>
    <property type="match status" value="1"/>
</dbReference>
<evidence type="ECO:0000256" key="2">
    <source>
        <dbReference type="ARBA" id="ARBA00022741"/>
    </source>
</evidence>
<evidence type="ECO:0000313" key="7">
    <source>
        <dbReference type="EMBL" id="RIV22546.1"/>
    </source>
</evidence>
<dbReference type="PANTHER" id="PTHR24348">
    <property type="entry name" value="SERINE/THREONINE-PROTEIN KINASE UNC-51-RELATED"/>
    <property type="match status" value="1"/>
</dbReference>
<proteinExistence type="predicted"/>
<keyword evidence="4" id="KW-0067">ATP-binding</keyword>
<evidence type="ECO:0000313" key="8">
    <source>
        <dbReference type="Proteomes" id="UP000283523"/>
    </source>
</evidence>
<gene>
    <name evidence="7" type="ORF">DYU11_16155</name>
</gene>
<dbReference type="OrthoDB" id="9813021at2"/>
<sequence>MATIRFNAQFPGYEVLSELGRSNARILKARHIATGDLVAIKHFALNTDEDTLRRFQRESAIMTSINHPNVVKVREVQLEADLPYIVMELIEGGSLRNLIKTGGHLDIPTTIRLGLQMASAFRAFHPQGIIHRDIKPENILYRPLPSGELHFLLTDFGVARLREQSTTMTGQSLMTYEYASPEQFNDPRGVGVATDYYSLGVVLFECLNGSVPFQMGDQSGIVTFMNKVLNDAPPALTVAANGQPLGRFVDLIQGLLLKKPAERLSDADELTWLLKQAELDYLQASRTGQFTNRPTTPLIITQPVDVPSQPAALPPTEPADVSPAPRHTSARTSSGRGTFKWIGLTLLALAVAAGGYYIVANQTASDPGSGPPSLGELITGSADSTVSGTETSGAEADSVALRLQREAEERQRREKLRREAIAAGRNLRAEVSNYRAVFLGGIRDVEITLNNPSGITFPAVAVQVKYIKDNGDTYKTEKIFFMNVGPDAIMSKPAPDSDRGTRITCRVLKYDLPPDVLSTDSVATDTALSADSTL</sequence>
<keyword evidence="8" id="KW-1185">Reference proteome</keyword>
<dbReference type="Pfam" id="PF00069">
    <property type="entry name" value="Pkinase"/>
    <property type="match status" value="1"/>
</dbReference>
<dbReference type="InterPro" id="IPR000719">
    <property type="entry name" value="Prot_kinase_dom"/>
</dbReference>
<dbReference type="GO" id="GO:0005829">
    <property type="term" value="C:cytosol"/>
    <property type="evidence" value="ECO:0007669"/>
    <property type="project" value="TreeGrafter"/>
</dbReference>
<dbReference type="PROSITE" id="PS00108">
    <property type="entry name" value="PROTEIN_KINASE_ST"/>
    <property type="match status" value="1"/>
</dbReference>
<dbReference type="EMBL" id="QXED01000004">
    <property type="protein sequence ID" value="RIV22546.1"/>
    <property type="molecule type" value="Genomic_DNA"/>
</dbReference>
<evidence type="ECO:0000256" key="4">
    <source>
        <dbReference type="ARBA" id="ARBA00022840"/>
    </source>
</evidence>
<protein>
    <submittedName>
        <fullName evidence="7">Serine/threonine protein kinase</fullName>
    </submittedName>
</protein>
<feature type="domain" description="Protein kinase" evidence="6">
    <location>
        <begin position="13"/>
        <end position="282"/>
    </location>
</feature>
<dbReference type="GO" id="GO:0016020">
    <property type="term" value="C:membrane"/>
    <property type="evidence" value="ECO:0007669"/>
    <property type="project" value="TreeGrafter"/>
</dbReference>
<name>A0A418M8X5_9BACT</name>
<dbReference type="RefSeq" id="WP_119668730.1">
    <property type="nucleotide sequence ID" value="NZ_QXED01000004.1"/>
</dbReference>
<dbReference type="GO" id="GO:0005776">
    <property type="term" value="C:autophagosome"/>
    <property type="evidence" value="ECO:0007669"/>
    <property type="project" value="TreeGrafter"/>
</dbReference>
<evidence type="ECO:0000256" key="5">
    <source>
        <dbReference type="SAM" id="MobiDB-lite"/>
    </source>
</evidence>
<dbReference type="InterPro" id="IPR045269">
    <property type="entry name" value="Atg1-like"/>
</dbReference>
<dbReference type="InterPro" id="IPR011009">
    <property type="entry name" value="Kinase-like_dom_sf"/>
</dbReference>
<dbReference type="GO" id="GO:0000407">
    <property type="term" value="C:phagophore assembly site"/>
    <property type="evidence" value="ECO:0007669"/>
    <property type="project" value="TreeGrafter"/>
</dbReference>
<keyword evidence="1" id="KW-0808">Transferase</keyword>